<dbReference type="InterPro" id="IPR002104">
    <property type="entry name" value="Integrase_catalytic"/>
</dbReference>
<dbReference type="InterPro" id="IPR013762">
    <property type="entry name" value="Integrase-like_cat_sf"/>
</dbReference>
<dbReference type="PROSITE" id="PS51898">
    <property type="entry name" value="TYR_RECOMBINASE"/>
    <property type="match status" value="1"/>
</dbReference>
<keyword evidence="3" id="KW-0233">DNA recombination</keyword>
<dbReference type="KEGG" id="hcz:G9Q37_05825"/>
<comment type="similarity">
    <text evidence="1">Belongs to the 'phage' integrase family.</text>
</comment>
<gene>
    <name evidence="5" type="ORF">G9Q37_05825</name>
</gene>
<dbReference type="PANTHER" id="PTHR30629:SF2">
    <property type="entry name" value="PROPHAGE INTEGRASE INTS-RELATED"/>
    <property type="match status" value="1"/>
</dbReference>
<sequence>MASVKQRPSGTWQAKVRRLGFPDQSKTFARKTDAEAWARAVEREMDVGSFVSRNKAENTTFGEAVDRYLAEVVPKLRAQRQPTSMLLKLKERFGEYSLVAIQPSMLAAYRDERLRAVGPQTVTHELGLVNRVFKACQLDWGIPLPQGIPTAGIRKPKLPPGRDRRLEGDEEAILLRSLGQAATPWMKAAFVLAVETAARRSELLSLAWQEVDLTRRVARIRGVDGRATKNDQRYRDVPLSTRAVATLAQLPRSTTGRVLPITADALDSAWDRLIARCRREHVHGVLSRKLEEQGIDAAREIRALVYKKRAPLDMTLKLLAEVERVEIRFLDLHWHDLRHEAVSRLAERLQMHELMKVTGQKTAKMVARYYHPRAEDLAAKLG</sequence>
<evidence type="ECO:0000256" key="3">
    <source>
        <dbReference type="ARBA" id="ARBA00023172"/>
    </source>
</evidence>
<keyword evidence="6" id="KW-1185">Reference proteome</keyword>
<dbReference type="GO" id="GO:0006310">
    <property type="term" value="P:DNA recombination"/>
    <property type="evidence" value="ECO:0007669"/>
    <property type="project" value="UniProtKB-KW"/>
</dbReference>
<dbReference type="GO" id="GO:0003677">
    <property type="term" value="F:DNA binding"/>
    <property type="evidence" value="ECO:0007669"/>
    <property type="project" value="InterPro"/>
</dbReference>
<dbReference type="RefSeq" id="WP_166225867.1">
    <property type="nucleotide sequence ID" value="NZ_CP049989.1"/>
</dbReference>
<dbReference type="CDD" id="cd00796">
    <property type="entry name" value="INT_Rci_Hp1_C"/>
    <property type="match status" value="1"/>
</dbReference>
<protein>
    <submittedName>
        <fullName evidence="5">Site-specific integrase</fullName>
    </submittedName>
</protein>
<evidence type="ECO:0000313" key="6">
    <source>
        <dbReference type="Proteomes" id="UP000503162"/>
    </source>
</evidence>
<dbReference type="Pfam" id="PF00589">
    <property type="entry name" value="Phage_integrase"/>
    <property type="match status" value="1"/>
</dbReference>
<dbReference type="InterPro" id="IPR050808">
    <property type="entry name" value="Phage_Integrase"/>
</dbReference>
<reference evidence="5 6" key="1">
    <citation type="submission" date="2020-03" db="EMBL/GenBank/DDBJ databases">
        <title>Hydrogenophaga sp. nov. isolated from cyanobacterial mat.</title>
        <authorList>
            <person name="Thorat V."/>
            <person name="Kirdat K."/>
            <person name="Tiwarekar B."/>
            <person name="Costa E.D."/>
            <person name="Yadav A."/>
        </authorList>
    </citation>
    <scope>NUCLEOTIDE SEQUENCE [LARGE SCALE GENOMIC DNA]</scope>
    <source>
        <strain evidence="5 6">BA0156</strain>
    </source>
</reference>
<keyword evidence="2" id="KW-0229">DNA integration</keyword>
<feature type="domain" description="Tyr recombinase" evidence="4">
    <location>
        <begin position="161"/>
        <end position="382"/>
    </location>
</feature>
<evidence type="ECO:0000256" key="1">
    <source>
        <dbReference type="ARBA" id="ARBA00008857"/>
    </source>
</evidence>
<dbReference type="AlphaFoldDB" id="A0A6G8IEX2"/>
<proteinExistence type="inferred from homology"/>
<evidence type="ECO:0000259" key="4">
    <source>
        <dbReference type="PROSITE" id="PS51898"/>
    </source>
</evidence>
<dbReference type="Gene3D" id="1.10.443.10">
    <property type="entry name" value="Intergrase catalytic core"/>
    <property type="match status" value="1"/>
</dbReference>
<name>A0A6G8IEX2_9BURK</name>
<evidence type="ECO:0000313" key="5">
    <source>
        <dbReference type="EMBL" id="QIM51693.1"/>
    </source>
</evidence>
<dbReference type="SUPFAM" id="SSF56349">
    <property type="entry name" value="DNA breaking-rejoining enzymes"/>
    <property type="match status" value="1"/>
</dbReference>
<dbReference type="Proteomes" id="UP000503162">
    <property type="component" value="Chromosome"/>
</dbReference>
<evidence type="ECO:0000256" key="2">
    <source>
        <dbReference type="ARBA" id="ARBA00022908"/>
    </source>
</evidence>
<organism evidence="5 6">
    <name type="scientific">Hydrogenophaga crocea</name>
    <dbReference type="NCBI Taxonomy" id="2716225"/>
    <lineage>
        <taxon>Bacteria</taxon>
        <taxon>Pseudomonadati</taxon>
        <taxon>Pseudomonadota</taxon>
        <taxon>Betaproteobacteria</taxon>
        <taxon>Burkholderiales</taxon>
        <taxon>Comamonadaceae</taxon>
        <taxon>Hydrogenophaga</taxon>
    </lineage>
</organism>
<dbReference type="EMBL" id="CP049989">
    <property type="protein sequence ID" value="QIM51693.1"/>
    <property type="molecule type" value="Genomic_DNA"/>
</dbReference>
<dbReference type="PANTHER" id="PTHR30629">
    <property type="entry name" value="PROPHAGE INTEGRASE"/>
    <property type="match status" value="1"/>
</dbReference>
<dbReference type="InterPro" id="IPR011010">
    <property type="entry name" value="DNA_brk_join_enz"/>
</dbReference>
<dbReference type="GO" id="GO:0015074">
    <property type="term" value="P:DNA integration"/>
    <property type="evidence" value="ECO:0007669"/>
    <property type="project" value="UniProtKB-KW"/>
</dbReference>
<accession>A0A6G8IEX2</accession>